<dbReference type="SMART" id="SM00777">
    <property type="entry name" value="Mad3_BUB1_I"/>
    <property type="match status" value="1"/>
</dbReference>
<dbReference type="AlphaFoldDB" id="A0AAD5CF31"/>
<keyword evidence="3" id="KW-1185">Reference proteome</keyword>
<dbReference type="Gene3D" id="1.10.510.10">
    <property type="entry name" value="Transferase(Phosphotransferase) domain 1"/>
    <property type="match status" value="1"/>
</dbReference>
<reference evidence="2" key="1">
    <citation type="submission" date="2022-06" db="EMBL/GenBank/DDBJ databases">
        <title>Uncovering the hologenomic basis of an extraordinary plant invasion.</title>
        <authorList>
            <person name="Bieker V.C."/>
            <person name="Martin M.D."/>
            <person name="Gilbert T."/>
            <person name="Hodgins K."/>
            <person name="Battlay P."/>
            <person name="Petersen B."/>
            <person name="Wilson J."/>
        </authorList>
    </citation>
    <scope>NUCLEOTIDE SEQUENCE</scope>
    <source>
        <strain evidence="2">AA19_3_7</strain>
        <tissue evidence="2">Leaf</tissue>
    </source>
</reference>
<name>A0AAD5CF31_AMBAR</name>
<dbReference type="EMBL" id="JAMZMK010008436">
    <property type="protein sequence ID" value="KAI7740422.1"/>
    <property type="molecule type" value="Genomic_DNA"/>
</dbReference>
<dbReference type="PROSITE" id="PS51489">
    <property type="entry name" value="BUB1_N"/>
    <property type="match status" value="1"/>
</dbReference>
<evidence type="ECO:0000313" key="3">
    <source>
        <dbReference type="Proteomes" id="UP001206925"/>
    </source>
</evidence>
<organism evidence="2 3">
    <name type="scientific">Ambrosia artemisiifolia</name>
    <name type="common">Common ragweed</name>
    <dbReference type="NCBI Taxonomy" id="4212"/>
    <lineage>
        <taxon>Eukaryota</taxon>
        <taxon>Viridiplantae</taxon>
        <taxon>Streptophyta</taxon>
        <taxon>Embryophyta</taxon>
        <taxon>Tracheophyta</taxon>
        <taxon>Spermatophyta</taxon>
        <taxon>Magnoliopsida</taxon>
        <taxon>eudicotyledons</taxon>
        <taxon>Gunneridae</taxon>
        <taxon>Pentapetalae</taxon>
        <taxon>asterids</taxon>
        <taxon>campanulids</taxon>
        <taxon>Asterales</taxon>
        <taxon>Asteraceae</taxon>
        <taxon>Asteroideae</taxon>
        <taxon>Heliantheae alliance</taxon>
        <taxon>Heliantheae</taxon>
        <taxon>Ambrosia</taxon>
    </lineage>
</organism>
<gene>
    <name evidence="2" type="ORF">M8C21_012484</name>
</gene>
<dbReference type="Proteomes" id="UP001206925">
    <property type="component" value="Unassembled WGS sequence"/>
</dbReference>
<dbReference type="GO" id="GO:0007094">
    <property type="term" value="P:mitotic spindle assembly checkpoint signaling"/>
    <property type="evidence" value="ECO:0007669"/>
    <property type="project" value="InterPro"/>
</dbReference>
<dbReference type="PANTHER" id="PTHR14030:SF4">
    <property type="entry name" value="BUB1 KINASE, ISOFORM A-RELATED"/>
    <property type="match status" value="1"/>
</dbReference>
<dbReference type="Gene3D" id="1.25.40.430">
    <property type="match status" value="1"/>
</dbReference>
<dbReference type="GO" id="GO:0051754">
    <property type="term" value="P:meiotic sister chromatid cohesion, centromeric"/>
    <property type="evidence" value="ECO:0007669"/>
    <property type="project" value="TreeGrafter"/>
</dbReference>
<accession>A0AAD5CF31</accession>
<dbReference type="Pfam" id="PF08311">
    <property type="entry name" value="Mad3_BUB1_I"/>
    <property type="match status" value="1"/>
</dbReference>
<dbReference type="PANTHER" id="PTHR14030">
    <property type="entry name" value="MITOTIC CHECKPOINT SERINE/THREONINE-PROTEIN KINASE BUB1"/>
    <property type="match status" value="1"/>
</dbReference>
<protein>
    <recommendedName>
        <fullName evidence="1">BUB1 N-terminal domain-containing protein</fullName>
    </recommendedName>
</protein>
<dbReference type="GO" id="GO:0004672">
    <property type="term" value="F:protein kinase activity"/>
    <property type="evidence" value="ECO:0007669"/>
    <property type="project" value="TreeGrafter"/>
</dbReference>
<comment type="caution">
    <text evidence="2">The sequence shown here is derived from an EMBL/GenBank/DDBJ whole genome shotgun (WGS) entry which is preliminary data.</text>
</comment>
<dbReference type="InterPro" id="IPR013212">
    <property type="entry name" value="Mad3/Bub1_I"/>
</dbReference>
<evidence type="ECO:0000313" key="2">
    <source>
        <dbReference type="EMBL" id="KAI7740422.1"/>
    </source>
</evidence>
<dbReference type="InterPro" id="IPR015661">
    <property type="entry name" value="Bub1/Mad3"/>
</dbReference>
<feature type="domain" description="BUB1 N-terminal" evidence="1">
    <location>
        <begin position="3"/>
        <end position="167"/>
    </location>
</feature>
<proteinExistence type="predicted"/>
<dbReference type="GO" id="GO:0032991">
    <property type="term" value="C:protein-containing complex"/>
    <property type="evidence" value="ECO:0007669"/>
    <property type="project" value="UniProtKB-ARBA"/>
</dbReference>
<sequence>MMKQMAVDDTTMDDPLLPHLWSIKGALDKIDLWKNKNEEKQEEERNVYELVSQCIQSFKHHPLYRNDIRFLKIWLLYMDLSGDHTAVFNEIQLLNICLDKALLYESYALLLEAMGLMSQANAVYQSGISRNAQPFGRLNNAHQSFLHRMHTIVAACQQLPNMDGENGYVNPWSISVIKNLLQKMNAQLSKYQGYHATSKSYSGKGLCLVDWGRGIDLQLFPNDVKFNGDCRTSGFRCVQMQEKKPWKYQACCSPGM</sequence>
<evidence type="ECO:0000259" key="1">
    <source>
        <dbReference type="PROSITE" id="PS51489"/>
    </source>
</evidence>